<dbReference type="InterPro" id="IPR051831">
    <property type="entry name" value="Bromodomain_contain_prot"/>
</dbReference>
<proteinExistence type="predicted"/>
<dbReference type="OrthoDB" id="21449at2759"/>
<reference evidence="5 6" key="1">
    <citation type="journal article" date="2017" name="Nature">
        <title>The Apostasia genome and the evolution of orchids.</title>
        <authorList>
            <person name="Zhang G.Q."/>
            <person name="Liu K.W."/>
            <person name="Li Z."/>
            <person name="Lohaus R."/>
            <person name="Hsiao Y.Y."/>
            <person name="Niu S.C."/>
            <person name="Wang J.Y."/>
            <person name="Lin Y.C."/>
            <person name="Xu Q."/>
            <person name="Chen L.J."/>
            <person name="Yoshida K."/>
            <person name="Fujiwara S."/>
            <person name="Wang Z.W."/>
            <person name="Zhang Y.Q."/>
            <person name="Mitsuda N."/>
            <person name="Wang M."/>
            <person name="Liu G.H."/>
            <person name="Pecoraro L."/>
            <person name="Huang H.X."/>
            <person name="Xiao X.J."/>
            <person name="Lin M."/>
            <person name="Wu X.Y."/>
            <person name="Wu W.L."/>
            <person name="Chen Y.Y."/>
            <person name="Chang S.B."/>
            <person name="Sakamoto S."/>
            <person name="Ohme-Takagi M."/>
            <person name="Yagi M."/>
            <person name="Zeng S.J."/>
            <person name="Shen C.Y."/>
            <person name="Yeh C.M."/>
            <person name="Luo Y.B."/>
            <person name="Tsai W.C."/>
            <person name="Van de Peer Y."/>
            <person name="Liu Z.J."/>
        </authorList>
    </citation>
    <scope>NUCLEOTIDE SEQUENCE [LARGE SCALE GENOMIC DNA]</scope>
    <source>
        <strain evidence="6">cv. Shenzhen</strain>
        <tissue evidence="5">Stem</tissue>
    </source>
</reference>
<evidence type="ECO:0000259" key="4">
    <source>
        <dbReference type="PROSITE" id="PS50014"/>
    </source>
</evidence>
<dbReference type="PANTHER" id="PTHR22881:SF27">
    <property type="entry name" value="BROMODOMAIN CONTAINING 7_9"/>
    <property type="match status" value="1"/>
</dbReference>
<dbReference type="PROSITE" id="PS50014">
    <property type="entry name" value="BROMODOMAIN_2"/>
    <property type="match status" value="1"/>
</dbReference>
<evidence type="ECO:0000256" key="3">
    <source>
        <dbReference type="SAM" id="MobiDB-lite"/>
    </source>
</evidence>
<dbReference type="SUPFAM" id="SSF47370">
    <property type="entry name" value="Bromodomain"/>
    <property type="match status" value="1"/>
</dbReference>
<evidence type="ECO:0000313" key="5">
    <source>
        <dbReference type="EMBL" id="PKA46200.1"/>
    </source>
</evidence>
<evidence type="ECO:0000313" key="6">
    <source>
        <dbReference type="Proteomes" id="UP000236161"/>
    </source>
</evidence>
<feature type="compositionally biased region" description="Polar residues" evidence="3">
    <location>
        <begin position="383"/>
        <end position="411"/>
    </location>
</feature>
<dbReference type="PANTHER" id="PTHR22881">
    <property type="entry name" value="BROMODOMAIN CONTAINING PROTEIN"/>
    <property type="match status" value="1"/>
</dbReference>
<evidence type="ECO:0000256" key="1">
    <source>
        <dbReference type="ARBA" id="ARBA00023117"/>
    </source>
</evidence>
<sequence length="430" mass="46979">MDFGSVRKKLARGVYKSLEQFEKDVFLISSNAMRYNSPDTIYFRQARSIHELAKKSFDNLRQESDDNEPEPKVVRRGRPPGTGKNSIKRPVGRPPAELTRSEFSSEASLANAVNGNLSSNLRNDLLRKVSGMDKYGKPDVSAKNTQFFRSSEAYNVSSEQRSERNDDYSVSKGFSKYGKKLSEVDENRRNTYKQDQMSSSMLELPMLTALDAEKKFLVPVGLHVENAYARSLARFAANLGPVGWEIAAKRIEKVLPPGTKFGPGWVGESETPHPSQSKVSTVSRGEEFPDPHSSTSLPHDNSHDCSEAKALHQIHQNIAMHAPANGFKVPLGPPNLLRPIKPAAIDAAGKFVSESPATAQAVANNTMSGSSLNHRWTATSGLVANEGTPSLSSCEGQRPTWNARFQSSGSSIPGAAADPQAQKPDLALQL</sequence>
<dbReference type="InterPro" id="IPR001487">
    <property type="entry name" value="Bromodomain"/>
</dbReference>
<feature type="region of interest" description="Disordered" evidence="3">
    <location>
        <begin position="262"/>
        <end position="304"/>
    </location>
</feature>
<dbReference type="InterPro" id="IPR036427">
    <property type="entry name" value="Bromodomain-like_sf"/>
</dbReference>
<dbReference type="Gene3D" id="1.20.920.10">
    <property type="entry name" value="Bromodomain-like"/>
    <property type="match status" value="1"/>
</dbReference>
<keyword evidence="6" id="KW-1185">Reference proteome</keyword>
<dbReference type="PRINTS" id="PR00503">
    <property type="entry name" value="BROMODOMAIN"/>
</dbReference>
<protein>
    <recommendedName>
        <fullName evidence="4">Bromo domain-containing protein</fullName>
    </recommendedName>
</protein>
<evidence type="ECO:0000256" key="2">
    <source>
        <dbReference type="PROSITE-ProRule" id="PRU00035"/>
    </source>
</evidence>
<feature type="domain" description="Bromo" evidence="4">
    <location>
        <begin position="1"/>
        <end position="43"/>
    </location>
</feature>
<accession>A0A2H9ZSD4</accession>
<dbReference type="Pfam" id="PF00439">
    <property type="entry name" value="Bromodomain"/>
    <property type="match status" value="1"/>
</dbReference>
<feature type="compositionally biased region" description="Polar residues" evidence="3">
    <location>
        <begin position="272"/>
        <end position="283"/>
    </location>
</feature>
<dbReference type="CDD" id="cd04369">
    <property type="entry name" value="Bromodomain"/>
    <property type="match status" value="1"/>
</dbReference>
<feature type="compositionally biased region" description="Basic and acidic residues" evidence="3">
    <location>
        <begin position="58"/>
        <end position="73"/>
    </location>
</feature>
<dbReference type="EMBL" id="KZ454427">
    <property type="protein sequence ID" value="PKA46200.1"/>
    <property type="molecule type" value="Genomic_DNA"/>
</dbReference>
<name>A0A2H9ZSD4_9ASPA</name>
<dbReference type="AlphaFoldDB" id="A0A2H9ZSD4"/>
<feature type="region of interest" description="Disordered" evidence="3">
    <location>
        <begin position="383"/>
        <end position="430"/>
    </location>
</feature>
<organism evidence="5 6">
    <name type="scientific">Apostasia shenzhenica</name>
    <dbReference type="NCBI Taxonomy" id="1088818"/>
    <lineage>
        <taxon>Eukaryota</taxon>
        <taxon>Viridiplantae</taxon>
        <taxon>Streptophyta</taxon>
        <taxon>Embryophyta</taxon>
        <taxon>Tracheophyta</taxon>
        <taxon>Spermatophyta</taxon>
        <taxon>Magnoliopsida</taxon>
        <taxon>Liliopsida</taxon>
        <taxon>Asparagales</taxon>
        <taxon>Orchidaceae</taxon>
        <taxon>Apostasioideae</taxon>
        <taxon>Apostasia</taxon>
    </lineage>
</organism>
<gene>
    <name evidence="5" type="ORF">AXF42_Ash015493</name>
</gene>
<feature type="region of interest" description="Disordered" evidence="3">
    <location>
        <begin position="58"/>
        <end position="103"/>
    </location>
</feature>
<keyword evidence="1 2" id="KW-0103">Bromodomain</keyword>
<dbReference type="STRING" id="1088818.A0A2H9ZSD4"/>
<dbReference type="Proteomes" id="UP000236161">
    <property type="component" value="Unassembled WGS sequence"/>
</dbReference>